<dbReference type="RefSeq" id="WP_204404566.1">
    <property type="nucleotide sequence ID" value="NZ_JAFBEE010000035.1"/>
</dbReference>
<accession>A0ABS2NTW8</accession>
<name>A0ABS2NTW8_9FIRM</name>
<keyword evidence="3" id="KW-1185">Reference proteome</keyword>
<feature type="transmembrane region" description="Helical" evidence="1">
    <location>
        <begin position="190"/>
        <end position="208"/>
    </location>
</feature>
<comment type="caution">
    <text evidence="2">The sequence shown here is derived from an EMBL/GenBank/DDBJ whole genome shotgun (WGS) entry which is preliminary data.</text>
</comment>
<evidence type="ECO:0000256" key="1">
    <source>
        <dbReference type="SAM" id="Phobius"/>
    </source>
</evidence>
<dbReference type="SUPFAM" id="SSF158560">
    <property type="entry name" value="BH3980-like"/>
    <property type="match status" value="1"/>
</dbReference>
<feature type="transmembrane region" description="Helical" evidence="1">
    <location>
        <begin position="159"/>
        <end position="178"/>
    </location>
</feature>
<proteinExistence type="predicted"/>
<dbReference type="Proteomes" id="UP001314796">
    <property type="component" value="Unassembled WGS sequence"/>
</dbReference>
<protein>
    <submittedName>
        <fullName evidence="2">DNA-binding ferritin-like protein (Dps family)</fullName>
    </submittedName>
</protein>
<feature type="transmembrane region" description="Helical" evidence="1">
    <location>
        <begin position="101"/>
        <end position="118"/>
    </location>
</feature>
<sequence length="231" mass="26386">MPDNEIMLLKRENEKQALKLKEEDWWMIKKIMKSMSVFKVNSYDRHVIQRDLIGMAQELRLRDSSLQEAIGDDVIGFANEIINNSGGPCTREIWLKFLERLSRLFLFFFTVTAIFGYGRRGPINPIISYLYYLGFVLIGFLTEEIIGPLFVADKGIKKALPSLISISLFIILINLTNLLADKQYAYGDTIGPEVVPTIVISGLMLLLVKCLKVKNIHRLAQGKNNFIDDLK</sequence>
<keyword evidence="1" id="KW-0472">Membrane</keyword>
<feature type="transmembrane region" description="Helical" evidence="1">
    <location>
        <begin position="130"/>
        <end position="152"/>
    </location>
</feature>
<dbReference type="EMBL" id="JAFBEE010000035">
    <property type="protein sequence ID" value="MBM7616398.1"/>
    <property type="molecule type" value="Genomic_DNA"/>
</dbReference>
<dbReference type="Gene3D" id="1.10.1900.10">
    <property type="entry name" value="c-terminal domain of poly(a) binding protein"/>
    <property type="match status" value="1"/>
</dbReference>
<keyword evidence="1" id="KW-0812">Transmembrane</keyword>
<gene>
    <name evidence="2" type="ORF">JOC73_002981</name>
</gene>
<organism evidence="2 3">
    <name type="scientific">Alkaliphilus hydrothermalis</name>
    <dbReference type="NCBI Taxonomy" id="1482730"/>
    <lineage>
        <taxon>Bacteria</taxon>
        <taxon>Bacillati</taxon>
        <taxon>Bacillota</taxon>
        <taxon>Clostridia</taxon>
        <taxon>Peptostreptococcales</taxon>
        <taxon>Natronincolaceae</taxon>
        <taxon>Alkaliphilus</taxon>
    </lineage>
</organism>
<reference evidence="2 3" key="1">
    <citation type="submission" date="2021-01" db="EMBL/GenBank/DDBJ databases">
        <title>Genomic Encyclopedia of Type Strains, Phase IV (KMG-IV): sequencing the most valuable type-strain genomes for metagenomic binning, comparative biology and taxonomic classification.</title>
        <authorList>
            <person name="Goeker M."/>
        </authorList>
    </citation>
    <scope>NUCLEOTIDE SEQUENCE [LARGE SCALE GENOMIC DNA]</scope>
    <source>
        <strain evidence="2 3">DSM 25890</strain>
    </source>
</reference>
<evidence type="ECO:0000313" key="2">
    <source>
        <dbReference type="EMBL" id="MBM7616398.1"/>
    </source>
</evidence>
<evidence type="ECO:0000313" key="3">
    <source>
        <dbReference type="Proteomes" id="UP001314796"/>
    </source>
</evidence>
<keyword evidence="1" id="KW-1133">Transmembrane helix</keyword>